<dbReference type="Proteomes" id="UP001157440">
    <property type="component" value="Unassembled WGS sequence"/>
</dbReference>
<evidence type="ECO:0000313" key="2">
    <source>
        <dbReference type="Proteomes" id="UP001157440"/>
    </source>
</evidence>
<dbReference type="EMBL" id="BSPL01000017">
    <property type="protein sequence ID" value="GLS70805.1"/>
    <property type="molecule type" value="Genomic_DNA"/>
</dbReference>
<accession>A0AA37TCU3</accession>
<protein>
    <submittedName>
        <fullName evidence="1">Uncharacterized protein</fullName>
    </submittedName>
</protein>
<sequence>MTLAEWHVIVAAFIAAHGPPEAGGSADEFLAVLAEEMAAGRA</sequence>
<reference evidence="2" key="1">
    <citation type="journal article" date="2019" name="Int. J. Syst. Evol. Microbiol.">
        <title>The Global Catalogue of Microorganisms (GCM) 10K type strain sequencing project: providing services to taxonomists for standard genome sequencing and annotation.</title>
        <authorList>
            <consortium name="The Broad Institute Genomics Platform"/>
            <consortium name="The Broad Institute Genome Sequencing Center for Infectious Disease"/>
            <person name="Wu L."/>
            <person name="Ma J."/>
        </authorList>
    </citation>
    <scope>NUCLEOTIDE SEQUENCE [LARGE SCALE GENOMIC DNA]</scope>
    <source>
        <strain evidence="2">NBRC 103632</strain>
    </source>
</reference>
<dbReference type="RefSeq" id="WP_283214889.1">
    <property type="nucleotide sequence ID" value="NZ_BPQZ01000023.1"/>
</dbReference>
<comment type="caution">
    <text evidence="1">The sequence shown here is derived from an EMBL/GenBank/DDBJ whole genome shotgun (WGS) entry which is preliminary data.</text>
</comment>
<gene>
    <name evidence="1" type="ORF">GCM10007890_28180</name>
</gene>
<proteinExistence type="predicted"/>
<dbReference type="AlphaFoldDB" id="A0AA37TCU3"/>
<organism evidence="1 2">
    <name type="scientific">Methylobacterium tardum</name>
    <dbReference type="NCBI Taxonomy" id="374432"/>
    <lineage>
        <taxon>Bacteria</taxon>
        <taxon>Pseudomonadati</taxon>
        <taxon>Pseudomonadota</taxon>
        <taxon>Alphaproteobacteria</taxon>
        <taxon>Hyphomicrobiales</taxon>
        <taxon>Methylobacteriaceae</taxon>
        <taxon>Methylobacterium</taxon>
    </lineage>
</organism>
<name>A0AA37TCU3_9HYPH</name>
<keyword evidence="2" id="KW-1185">Reference proteome</keyword>
<evidence type="ECO:0000313" key="1">
    <source>
        <dbReference type="EMBL" id="GLS70805.1"/>
    </source>
</evidence>